<name>A0ABU2JX37_9ACTN</name>
<keyword evidence="1 2" id="KW-0238">DNA-binding</keyword>
<dbReference type="Proteomes" id="UP001183410">
    <property type="component" value="Unassembled WGS sequence"/>
</dbReference>
<dbReference type="PROSITE" id="PS50977">
    <property type="entry name" value="HTH_TETR_2"/>
    <property type="match status" value="1"/>
</dbReference>
<keyword evidence="6" id="KW-1185">Reference proteome</keyword>
<dbReference type="PRINTS" id="PR00455">
    <property type="entry name" value="HTHTETR"/>
</dbReference>
<dbReference type="Gene3D" id="1.10.10.60">
    <property type="entry name" value="Homeodomain-like"/>
    <property type="match status" value="1"/>
</dbReference>
<feature type="domain" description="HTH tetR-type" evidence="4">
    <location>
        <begin position="22"/>
        <end position="82"/>
    </location>
</feature>
<protein>
    <submittedName>
        <fullName evidence="5">TetR family transcriptional regulator</fullName>
    </submittedName>
</protein>
<dbReference type="Pfam" id="PF00440">
    <property type="entry name" value="TetR_N"/>
    <property type="match status" value="1"/>
</dbReference>
<dbReference type="Pfam" id="PF17920">
    <property type="entry name" value="TetR_C_16"/>
    <property type="match status" value="1"/>
</dbReference>
<organism evidence="5 6">
    <name type="scientific">Streptomyces chisholmiae</name>
    <dbReference type="NCBI Taxonomy" id="3075540"/>
    <lineage>
        <taxon>Bacteria</taxon>
        <taxon>Bacillati</taxon>
        <taxon>Actinomycetota</taxon>
        <taxon>Actinomycetes</taxon>
        <taxon>Kitasatosporales</taxon>
        <taxon>Streptomycetaceae</taxon>
        <taxon>Streptomyces</taxon>
    </lineage>
</organism>
<evidence type="ECO:0000256" key="2">
    <source>
        <dbReference type="PROSITE-ProRule" id="PRU00335"/>
    </source>
</evidence>
<feature type="region of interest" description="Disordered" evidence="3">
    <location>
        <begin position="1"/>
        <end position="24"/>
    </location>
</feature>
<dbReference type="InterPro" id="IPR050109">
    <property type="entry name" value="HTH-type_TetR-like_transc_reg"/>
</dbReference>
<evidence type="ECO:0000313" key="6">
    <source>
        <dbReference type="Proteomes" id="UP001183410"/>
    </source>
</evidence>
<dbReference type="InterPro" id="IPR001647">
    <property type="entry name" value="HTH_TetR"/>
</dbReference>
<accession>A0ABU2JX37</accession>
<dbReference type="InterPro" id="IPR041678">
    <property type="entry name" value="TetR_C_16"/>
</dbReference>
<gene>
    <name evidence="5" type="ORF">RM844_25115</name>
</gene>
<dbReference type="Gene3D" id="1.10.357.10">
    <property type="entry name" value="Tetracycline Repressor, domain 2"/>
    <property type="match status" value="1"/>
</dbReference>
<feature type="DNA-binding region" description="H-T-H motif" evidence="2">
    <location>
        <begin position="45"/>
        <end position="64"/>
    </location>
</feature>
<evidence type="ECO:0000313" key="5">
    <source>
        <dbReference type="EMBL" id="MDT0269568.1"/>
    </source>
</evidence>
<dbReference type="InterPro" id="IPR036271">
    <property type="entry name" value="Tet_transcr_reg_TetR-rel_C_sf"/>
</dbReference>
<feature type="compositionally biased region" description="Basic residues" evidence="3">
    <location>
        <begin position="1"/>
        <end position="12"/>
    </location>
</feature>
<dbReference type="InterPro" id="IPR009057">
    <property type="entry name" value="Homeodomain-like_sf"/>
</dbReference>
<proteinExistence type="predicted"/>
<dbReference type="SUPFAM" id="SSF46689">
    <property type="entry name" value="Homeodomain-like"/>
    <property type="match status" value="1"/>
</dbReference>
<dbReference type="RefSeq" id="WP_311669642.1">
    <property type="nucleotide sequence ID" value="NZ_JAVREO010000017.1"/>
</dbReference>
<evidence type="ECO:0000256" key="1">
    <source>
        <dbReference type="ARBA" id="ARBA00023125"/>
    </source>
</evidence>
<sequence>MSTPTGRRRGRPPRAAAQDGAPGTRERILDAARAEFARRGYDLAAIRAIARAADVNPALVHHYFGPKEALFAAAVGAAVEPVSRRIAGEPLAEVTELGERFTRLFLGVWESQDTREPLLAVLRSALSNETAAAIFRRHVTDLLLARLVETLPGPDAALRAELAATQLVGVALARYVLRLEPLASTDVETLARRLTPAVQLHLTGRPDAPAGA</sequence>
<dbReference type="EMBL" id="JAVREO010000017">
    <property type="protein sequence ID" value="MDT0269568.1"/>
    <property type="molecule type" value="Genomic_DNA"/>
</dbReference>
<evidence type="ECO:0000259" key="4">
    <source>
        <dbReference type="PROSITE" id="PS50977"/>
    </source>
</evidence>
<dbReference type="SUPFAM" id="SSF48498">
    <property type="entry name" value="Tetracyclin repressor-like, C-terminal domain"/>
    <property type="match status" value="1"/>
</dbReference>
<reference evidence="6" key="1">
    <citation type="submission" date="2023-07" db="EMBL/GenBank/DDBJ databases">
        <title>30 novel species of actinomycetes from the DSMZ collection.</title>
        <authorList>
            <person name="Nouioui I."/>
        </authorList>
    </citation>
    <scope>NUCLEOTIDE SEQUENCE [LARGE SCALE GENOMIC DNA]</scope>
    <source>
        <strain evidence="6">DSM 44915</strain>
    </source>
</reference>
<feature type="compositionally biased region" description="Low complexity" evidence="3">
    <location>
        <begin position="13"/>
        <end position="23"/>
    </location>
</feature>
<evidence type="ECO:0000256" key="3">
    <source>
        <dbReference type="SAM" id="MobiDB-lite"/>
    </source>
</evidence>
<dbReference type="PANTHER" id="PTHR30055:SF235">
    <property type="entry name" value="TRANSCRIPTIONAL REGULATORY PROTEIN"/>
    <property type="match status" value="1"/>
</dbReference>
<dbReference type="PANTHER" id="PTHR30055">
    <property type="entry name" value="HTH-TYPE TRANSCRIPTIONAL REGULATOR RUTR"/>
    <property type="match status" value="1"/>
</dbReference>
<comment type="caution">
    <text evidence="5">The sequence shown here is derived from an EMBL/GenBank/DDBJ whole genome shotgun (WGS) entry which is preliminary data.</text>
</comment>